<name>A0A1H2WMC3_ACIFE</name>
<dbReference type="InterPro" id="IPR004223">
    <property type="entry name" value="VitB12-dep_Met_synth_activ_dom"/>
</dbReference>
<accession>A0A1H2WMC3</accession>
<dbReference type="AlphaFoldDB" id="A0A1H2WMC3"/>
<dbReference type="InterPro" id="IPR037010">
    <property type="entry name" value="VitB12-dep_Met_synth_activ_sf"/>
</dbReference>
<reference evidence="2 3" key="1">
    <citation type="submission" date="2016-10" db="EMBL/GenBank/DDBJ databases">
        <authorList>
            <person name="Varghese N."/>
            <person name="Submissions S."/>
        </authorList>
    </citation>
    <scope>NUCLEOTIDE SEQUENCE [LARGE SCALE GENOMIC DNA]</scope>
    <source>
        <strain evidence="2 3">WCC6</strain>
    </source>
</reference>
<proteinExistence type="predicted"/>
<dbReference type="Proteomes" id="UP000182379">
    <property type="component" value="Unassembled WGS sequence"/>
</dbReference>
<evidence type="ECO:0000313" key="3">
    <source>
        <dbReference type="Proteomes" id="UP000182379"/>
    </source>
</evidence>
<comment type="caution">
    <text evidence="2">The sequence shown here is derived from an EMBL/GenBank/DDBJ whole genome shotgun (WGS) entry which is preliminary data.</text>
</comment>
<dbReference type="GeneID" id="78335544"/>
<dbReference type="SUPFAM" id="SSF56507">
    <property type="entry name" value="Methionine synthase activation domain-like"/>
    <property type="match status" value="1"/>
</dbReference>
<protein>
    <submittedName>
        <fullName evidence="2">Vitamin B12 dependent methionine synthase, activation domain</fullName>
    </submittedName>
</protein>
<dbReference type="EMBL" id="FNOP01000006">
    <property type="protein sequence ID" value="SDW81626.1"/>
    <property type="molecule type" value="Genomic_DNA"/>
</dbReference>
<dbReference type="Gene3D" id="3.40.109.40">
    <property type="match status" value="1"/>
</dbReference>
<sequence length="233" mass="25911">MGNLRIQFDEKEALRYFGARPGDDQAKVTVDRAFLQLRNEVQPRNILQQWSCRVIQGTEREKGRVILENGTEFVSSGLARHLEGCDALLLFGATLGARVDTALRRISIRSIAEGAAAQAVASSLIESYLDQQEILWKEDLPDTWQYRSRFSPGYGDWDLGEQQKIFRLLNCPKTIGLTLTAGGIMAPTKSVTAVIGIDRSGKEPRETEMGRCGKKNKCAACGNVDCPFRQEES</sequence>
<dbReference type="OMA" id="NINWRYS"/>
<feature type="domain" description="AdoMet activation" evidence="1">
    <location>
        <begin position="131"/>
        <end position="196"/>
    </location>
</feature>
<dbReference type="GO" id="GO:0008705">
    <property type="term" value="F:methionine synthase activity"/>
    <property type="evidence" value="ECO:0007669"/>
    <property type="project" value="InterPro"/>
</dbReference>
<evidence type="ECO:0000259" key="1">
    <source>
        <dbReference type="Pfam" id="PF02965"/>
    </source>
</evidence>
<dbReference type="Pfam" id="PF02965">
    <property type="entry name" value="Met_synt_B12"/>
    <property type="match status" value="1"/>
</dbReference>
<organism evidence="2 3">
    <name type="scientific">Acidaminococcus fermentans</name>
    <dbReference type="NCBI Taxonomy" id="905"/>
    <lineage>
        <taxon>Bacteria</taxon>
        <taxon>Bacillati</taxon>
        <taxon>Bacillota</taxon>
        <taxon>Negativicutes</taxon>
        <taxon>Acidaminococcales</taxon>
        <taxon>Acidaminococcaceae</taxon>
        <taxon>Acidaminococcus</taxon>
    </lineage>
</organism>
<dbReference type="RefSeq" id="WP_012939188.1">
    <property type="nucleotide sequence ID" value="NZ_CALAKB010000015.1"/>
</dbReference>
<gene>
    <name evidence="2" type="ORF">SAMN05216495_10691</name>
</gene>
<evidence type="ECO:0000313" key="2">
    <source>
        <dbReference type="EMBL" id="SDW81626.1"/>
    </source>
</evidence>